<dbReference type="GO" id="GO:0005886">
    <property type="term" value="C:plasma membrane"/>
    <property type="evidence" value="ECO:0007669"/>
    <property type="project" value="UniProtKB-SubCell"/>
</dbReference>
<evidence type="ECO:0000259" key="8">
    <source>
        <dbReference type="Pfam" id="PF09335"/>
    </source>
</evidence>
<feature type="transmembrane region" description="Helical" evidence="7">
    <location>
        <begin position="12"/>
        <end position="30"/>
    </location>
</feature>
<evidence type="ECO:0000256" key="5">
    <source>
        <dbReference type="ARBA" id="ARBA00022989"/>
    </source>
</evidence>
<keyword evidence="6 7" id="KW-0472">Membrane</keyword>
<evidence type="ECO:0000256" key="1">
    <source>
        <dbReference type="ARBA" id="ARBA00004651"/>
    </source>
</evidence>
<dbReference type="STRING" id="870908.SAMN04488044_0494"/>
<keyword evidence="10" id="KW-1185">Reference proteome</keyword>
<evidence type="ECO:0000256" key="6">
    <source>
        <dbReference type="ARBA" id="ARBA00023136"/>
    </source>
</evidence>
<feature type="transmembrane region" description="Helical" evidence="7">
    <location>
        <begin position="136"/>
        <end position="160"/>
    </location>
</feature>
<dbReference type="Pfam" id="PF09335">
    <property type="entry name" value="VTT_dom"/>
    <property type="match status" value="1"/>
</dbReference>
<dbReference type="PANTHER" id="PTHR30353">
    <property type="entry name" value="INNER MEMBRANE PROTEIN DEDA-RELATED"/>
    <property type="match status" value="1"/>
</dbReference>
<dbReference type="PANTHER" id="PTHR30353:SF15">
    <property type="entry name" value="INNER MEMBRANE PROTEIN YABI"/>
    <property type="match status" value="1"/>
</dbReference>
<protein>
    <submittedName>
        <fullName evidence="9">Membrane protein DedA, SNARE-associated domain</fullName>
    </submittedName>
</protein>
<comment type="subcellular location">
    <subcellularLocation>
        <location evidence="1 7">Cell membrane</location>
        <topology evidence="1 7">Multi-pass membrane protein</topology>
    </subcellularLocation>
</comment>
<dbReference type="InterPro" id="IPR032818">
    <property type="entry name" value="DedA-like"/>
</dbReference>
<keyword evidence="3 7" id="KW-1003">Cell membrane</keyword>
<sequence>MIEALTIYLADYGALTLFFVTFASCLAMPVPSSLLMLTSGAFVATGDLSLGNVVIAALSGAVLGDICGFLLGHRLQTHVNDFAERSQKRQALLRRAGDILDQRGMIGVYLSRWLFSPLGPYVNFVAGATGMHPLRFVIAGALGEATWVCLYIGLGFLFAGNLSMAAELASDTIGLLAAVFVMLGTGAWILHNRRKLHATQRG</sequence>
<comment type="similarity">
    <text evidence="2 7">Belongs to the DedA family.</text>
</comment>
<dbReference type="OrthoDB" id="9782291at2"/>
<dbReference type="Proteomes" id="UP000184211">
    <property type="component" value="Unassembled WGS sequence"/>
</dbReference>
<dbReference type="AlphaFoldDB" id="A0A1M5IZ42"/>
<evidence type="ECO:0000256" key="3">
    <source>
        <dbReference type="ARBA" id="ARBA00022475"/>
    </source>
</evidence>
<feature type="domain" description="VTT" evidence="8">
    <location>
        <begin position="30"/>
        <end position="155"/>
    </location>
</feature>
<accession>A0A1M5IZ42</accession>
<evidence type="ECO:0000256" key="2">
    <source>
        <dbReference type="ARBA" id="ARBA00010792"/>
    </source>
</evidence>
<name>A0A1M5IZ42_9RHOB</name>
<keyword evidence="4 7" id="KW-0812">Transmembrane</keyword>
<dbReference type="EMBL" id="FQWM01000001">
    <property type="protein sequence ID" value="SHG33607.1"/>
    <property type="molecule type" value="Genomic_DNA"/>
</dbReference>
<evidence type="ECO:0000256" key="4">
    <source>
        <dbReference type="ARBA" id="ARBA00022692"/>
    </source>
</evidence>
<feature type="transmembrane region" description="Helical" evidence="7">
    <location>
        <begin position="50"/>
        <end position="71"/>
    </location>
</feature>
<proteinExistence type="inferred from homology"/>
<gene>
    <name evidence="9" type="ORF">SAMN04488044_0494</name>
</gene>
<organism evidence="9 10">
    <name type="scientific">Cognatishimia maritima</name>
    <dbReference type="NCBI Taxonomy" id="870908"/>
    <lineage>
        <taxon>Bacteria</taxon>
        <taxon>Pseudomonadati</taxon>
        <taxon>Pseudomonadota</taxon>
        <taxon>Alphaproteobacteria</taxon>
        <taxon>Rhodobacterales</taxon>
        <taxon>Paracoccaceae</taxon>
        <taxon>Cognatishimia</taxon>
    </lineage>
</organism>
<keyword evidence="5 7" id="KW-1133">Transmembrane helix</keyword>
<dbReference type="RefSeq" id="WP_084604645.1">
    <property type="nucleotide sequence ID" value="NZ_FQWM01000001.1"/>
</dbReference>
<dbReference type="InterPro" id="IPR032816">
    <property type="entry name" value="VTT_dom"/>
</dbReference>
<evidence type="ECO:0000313" key="10">
    <source>
        <dbReference type="Proteomes" id="UP000184211"/>
    </source>
</evidence>
<evidence type="ECO:0000313" key="9">
    <source>
        <dbReference type="EMBL" id="SHG33607.1"/>
    </source>
</evidence>
<reference evidence="10" key="1">
    <citation type="submission" date="2016-11" db="EMBL/GenBank/DDBJ databases">
        <authorList>
            <person name="Varghese N."/>
            <person name="Submissions S."/>
        </authorList>
    </citation>
    <scope>NUCLEOTIDE SEQUENCE [LARGE SCALE GENOMIC DNA]</scope>
    <source>
        <strain evidence="10">DSM 28223</strain>
    </source>
</reference>
<evidence type="ECO:0000256" key="7">
    <source>
        <dbReference type="RuleBase" id="RU367016"/>
    </source>
</evidence>
<feature type="transmembrane region" description="Helical" evidence="7">
    <location>
        <begin position="172"/>
        <end position="191"/>
    </location>
</feature>